<keyword evidence="1" id="KW-0812">Transmembrane</keyword>
<feature type="transmembrane region" description="Helical" evidence="1">
    <location>
        <begin position="414"/>
        <end position="438"/>
    </location>
</feature>
<dbReference type="InterPro" id="IPR035897">
    <property type="entry name" value="Toll_tir_struct_dom_sf"/>
</dbReference>
<dbReference type="InterPro" id="IPR007110">
    <property type="entry name" value="Ig-like_dom"/>
</dbReference>
<dbReference type="AlphaFoldDB" id="V3ZYC6"/>
<organism evidence="3 4">
    <name type="scientific">Lottia gigantea</name>
    <name type="common">Giant owl limpet</name>
    <dbReference type="NCBI Taxonomy" id="225164"/>
    <lineage>
        <taxon>Eukaryota</taxon>
        <taxon>Metazoa</taxon>
        <taxon>Spiralia</taxon>
        <taxon>Lophotrochozoa</taxon>
        <taxon>Mollusca</taxon>
        <taxon>Gastropoda</taxon>
        <taxon>Patellogastropoda</taxon>
        <taxon>Lottioidea</taxon>
        <taxon>Lottiidae</taxon>
        <taxon>Lottia</taxon>
    </lineage>
</organism>
<evidence type="ECO:0000313" key="4">
    <source>
        <dbReference type="Proteomes" id="UP000030746"/>
    </source>
</evidence>
<dbReference type="EMBL" id="KB202850">
    <property type="protein sequence ID" value="ESO87645.1"/>
    <property type="molecule type" value="Genomic_DNA"/>
</dbReference>
<reference evidence="3 4" key="1">
    <citation type="journal article" date="2013" name="Nature">
        <title>Insights into bilaterian evolution from three spiralian genomes.</title>
        <authorList>
            <person name="Simakov O."/>
            <person name="Marletaz F."/>
            <person name="Cho S.J."/>
            <person name="Edsinger-Gonzales E."/>
            <person name="Havlak P."/>
            <person name="Hellsten U."/>
            <person name="Kuo D.H."/>
            <person name="Larsson T."/>
            <person name="Lv J."/>
            <person name="Arendt D."/>
            <person name="Savage R."/>
            <person name="Osoegawa K."/>
            <person name="de Jong P."/>
            <person name="Grimwood J."/>
            <person name="Chapman J.A."/>
            <person name="Shapiro H."/>
            <person name="Aerts A."/>
            <person name="Otillar R.P."/>
            <person name="Terry A.Y."/>
            <person name="Boore J.L."/>
            <person name="Grigoriev I.V."/>
            <person name="Lindberg D.R."/>
            <person name="Seaver E.C."/>
            <person name="Weisblat D.A."/>
            <person name="Putnam N.H."/>
            <person name="Rokhsar D.S."/>
        </authorList>
    </citation>
    <scope>NUCLEOTIDE SEQUENCE [LARGE SCALE GENOMIC DNA]</scope>
</reference>
<feature type="domain" description="Ig-like" evidence="2">
    <location>
        <begin position="67"/>
        <end position="161"/>
    </location>
</feature>
<dbReference type="CTD" id="20243481"/>
<dbReference type="SUPFAM" id="SSF48726">
    <property type="entry name" value="Immunoglobulin"/>
    <property type="match status" value="1"/>
</dbReference>
<name>V3ZYC6_LOTGI</name>
<dbReference type="KEGG" id="lgi:LOTGIDRAFT_175936"/>
<evidence type="ECO:0000313" key="3">
    <source>
        <dbReference type="EMBL" id="ESO87645.1"/>
    </source>
</evidence>
<evidence type="ECO:0000256" key="1">
    <source>
        <dbReference type="SAM" id="Phobius"/>
    </source>
</evidence>
<dbReference type="GeneID" id="20243481"/>
<accession>V3ZYC6</accession>
<dbReference type="SUPFAM" id="SSF52200">
    <property type="entry name" value="Toll/Interleukin receptor TIR domain"/>
    <property type="match status" value="1"/>
</dbReference>
<dbReference type="Proteomes" id="UP000030746">
    <property type="component" value="Unassembled WGS sequence"/>
</dbReference>
<proteinExistence type="predicted"/>
<keyword evidence="4" id="KW-1185">Reference proteome</keyword>
<dbReference type="PROSITE" id="PS50835">
    <property type="entry name" value="IG_LIKE"/>
    <property type="match status" value="1"/>
</dbReference>
<keyword evidence="1" id="KW-1133">Transmembrane helix</keyword>
<keyword evidence="1" id="KW-0472">Membrane</keyword>
<gene>
    <name evidence="3" type="ORF">LOTGIDRAFT_175936</name>
</gene>
<dbReference type="Gene3D" id="2.60.40.10">
    <property type="entry name" value="Immunoglobulins"/>
    <property type="match status" value="1"/>
</dbReference>
<protein>
    <recommendedName>
        <fullName evidence="2">Ig-like domain-containing protein</fullName>
    </recommendedName>
</protein>
<dbReference type="InterPro" id="IPR013783">
    <property type="entry name" value="Ig-like_fold"/>
</dbReference>
<dbReference type="InterPro" id="IPR036179">
    <property type="entry name" value="Ig-like_dom_sf"/>
</dbReference>
<dbReference type="OMA" id="CHENEYD"/>
<feature type="transmembrane region" description="Helical" evidence="1">
    <location>
        <begin position="9"/>
        <end position="26"/>
    </location>
</feature>
<dbReference type="Gene3D" id="3.40.50.10140">
    <property type="entry name" value="Toll/interleukin-1 receptor homology (TIR) domain"/>
    <property type="match status" value="1"/>
</dbReference>
<dbReference type="HOGENOM" id="CLU_033482_0_0_1"/>
<dbReference type="OrthoDB" id="6095332at2759"/>
<dbReference type="RefSeq" id="XP_009061667.1">
    <property type="nucleotide sequence ID" value="XM_009063419.1"/>
</dbReference>
<sequence>MKELISRDTVTCFVSFVISFVCSLFYNNPDLILGKDFVKMVKQSVSYIHTSTTLFRCGVHPISEKGPPFYLVNQTRYPGEDAIFSCGMAFNGTISDVSYILWLKNNEAVVNETNHYITWEVANYSDGQVVVTTNLSIYSVTADDFGMYQCYVTVLESVTPTNDTKQKPTPKPNRRSENVDCSCKCVNSPSLRMPEFSKEDIALVYYKLHKHHWVGEYHLLQEKHRTRTLFIVPGTLVSVAVYFRHLREIDDFSVRFTRSGQDIQSFDTQCSYSARANAWLIHLNGISVAYNNITYMNATAGHWKGSVGIIWTCISPSMYGVYEITILRKVYNKHDNIQWIEKINYPTKVYIKPKESTIVTENISNNKNRAVVVYNENCWSNEKLKPESCEHINTLVESIFDKNILYENLITRNIVILLFGAILISGIIVFFISPFMWCKISQCYFVMKMSGKKGLAGIQVNPDLQYHLYISSSSAPSDRSFIEQNILPIIKPLDLNVFCGQEDVLPGSFEITEISNAINKSLKCLVIATKKYIETPLQNYFEMNCILGSFSICDLVIVNVDNCLINKRFDTMYTVINCSREGLSEKDKTVLMHWAVKGRQIIPNVTQKSLLSKIKSCIKLFYR</sequence>
<evidence type="ECO:0000259" key="2">
    <source>
        <dbReference type="PROSITE" id="PS50835"/>
    </source>
</evidence>